<evidence type="ECO:0000313" key="1">
    <source>
        <dbReference type="EMBL" id="CUP77568.1"/>
    </source>
</evidence>
<dbReference type="AlphaFoldDB" id="A0A174R336"/>
<gene>
    <name evidence="1" type="ORF">ERS852411_03572</name>
</gene>
<reference evidence="1 2" key="1">
    <citation type="submission" date="2015-09" db="EMBL/GenBank/DDBJ databases">
        <authorList>
            <consortium name="Pathogen Informatics"/>
        </authorList>
    </citation>
    <scope>NUCLEOTIDE SEQUENCE [LARGE SCALE GENOMIC DNA]</scope>
    <source>
        <strain evidence="1 2">2789STDY5608854</strain>
    </source>
</reference>
<evidence type="ECO:0000313" key="2">
    <source>
        <dbReference type="Proteomes" id="UP000095746"/>
    </source>
</evidence>
<accession>A0A174R336</accession>
<dbReference type="Gene3D" id="2.60.40.1080">
    <property type="match status" value="1"/>
</dbReference>
<organism evidence="1 2">
    <name type="scientific">Flavonifractor plautii</name>
    <name type="common">Fusobacterium plautii</name>
    <dbReference type="NCBI Taxonomy" id="292800"/>
    <lineage>
        <taxon>Bacteria</taxon>
        <taxon>Bacillati</taxon>
        <taxon>Bacillota</taxon>
        <taxon>Clostridia</taxon>
        <taxon>Eubacteriales</taxon>
        <taxon>Oscillospiraceae</taxon>
        <taxon>Flavonifractor</taxon>
    </lineage>
</organism>
<sequence>MGLDGPATPAALEDITFTVERTEMAVGERQQLTYGFPMGAVVPGPLSFDAYCTSDSSREVVTVSGTGLITAVAPGQAAVVLKMEQGGDSGVHIKTVLLTVSGEENPERPEPEGPTEEAVYAAITALKADYPEGMRWTNDNFYASQALRSGGYGCEGFALICSDAAFGTLPARTHRSFEAIRVGDMIRIGDYHTVVVLEKKENSMMVTEGNYNSSIHWGREITRSSLEREGFSVRTRYPA</sequence>
<evidence type="ECO:0008006" key="3">
    <source>
        <dbReference type="Google" id="ProtNLM"/>
    </source>
</evidence>
<dbReference type="EMBL" id="CYZT01000492">
    <property type="protein sequence ID" value="CUP77568.1"/>
    <property type="molecule type" value="Genomic_DNA"/>
</dbReference>
<name>A0A174R336_FLAPL</name>
<proteinExistence type="predicted"/>
<protein>
    <recommendedName>
        <fullName evidence="3">BIG2 domain-containing protein</fullName>
    </recommendedName>
</protein>
<dbReference type="Proteomes" id="UP000095746">
    <property type="component" value="Unassembled WGS sequence"/>
</dbReference>